<proteinExistence type="inferred from homology"/>
<dbReference type="InterPro" id="IPR045155">
    <property type="entry name" value="Beta-lactam_cat"/>
</dbReference>
<dbReference type="InterPro" id="IPR012338">
    <property type="entry name" value="Beta-lactam/transpept-like"/>
</dbReference>
<dbReference type="RefSeq" id="WP_153544806.1">
    <property type="nucleotide sequence ID" value="NZ_WIXK01000001.1"/>
</dbReference>
<evidence type="ECO:0000256" key="2">
    <source>
        <dbReference type="ARBA" id="ARBA00009009"/>
    </source>
</evidence>
<feature type="domain" description="Beta-lactamase class A catalytic" evidence="5">
    <location>
        <begin position="54"/>
        <end position="256"/>
    </location>
</feature>
<dbReference type="GO" id="GO:0046677">
    <property type="term" value="P:response to antibiotic"/>
    <property type="evidence" value="ECO:0007669"/>
    <property type="project" value="InterPro"/>
</dbReference>
<organism evidence="6 7">
    <name type="scientific">Tritonibacter aquimaris</name>
    <dbReference type="NCBI Taxonomy" id="2663379"/>
    <lineage>
        <taxon>Bacteria</taxon>
        <taxon>Pseudomonadati</taxon>
        <taxon>Pseudomonadota</taxon>
        <taxon>Alphaproteobacteria</taxon>
        <taxon>Rhodobacterales</taxon>
        <taxon>Paracoccaceae</taxon>
        <taxon>Tritonibacter</taxon>
    </lineage>
</organism>
<evidence type="ECO:0000256" key="1">
    <source>
        <dbReference type="ARBA" id="ARBA00001526"/>
    </source>
</evidence>
<feature type="signal peptide" evidence="4">
    <location>
        <begin position="1"/>
        <end position="22"/>
    </location>
</feature>
<dbReference type="GO" id="GO:0008800">
    <property type="term" value="F:beta-lactamase activity"/>
    <property type="evidence" value="ECO:0007669"/>
    <property type="project" value="UniProtKB-EC"/>
</dbReference>
<evidence type="ECO:0000259" key="5">
    <source>
        <dbReference type="Pfam" id="PF13354"/>
    </source>
</evidence>
<dbReference type="InterPro" id="IPR000871">
    <property type="entry name" value="Beta-lactam_class-A"/>
</dbReference>
<keyword evidence="7" id="KW-1185">Reference proteome</keyword>
<dbReference type="PROSITE" id="PS51257">
    <property type="entry name" value="PROKAR_LIPOPROTEIN"/>
    <property type="match status" value="1"/>
</dbReference>
<dbReference type="NCBIfam" id="NF033103">
    <property type="entry name" value="bla_class_A"/>
    <property type="match status" value="1"/>
</dbReference>
<comment type="similarity">
    <text evidence="2">Belongs to the class-A beta-lactamase family.</text>
</comment>
<protein>
    <recommendedName>
        <fullName evidence="3">beta-lactamase</fullName>
        <ecNumber evidence="3">3.5.2.6</ecNumber>
    </recommendedName>
</protein>
<dbReference type="Proteomes" id="UP000436694">
    <property type="component" value="Unassembled WGS sequence"/>
</dbReference>
<sequence length="284" mass="30529">MRLRILAAGLGLALSCFSAATAQTSFDPLSQTISAIETRLDARVGVALIHSDHSWFHRPDTPVLLTSTAKTLICATVLAQNDQGLLSLDEHVPILQDDLLSYAPVSTRHVGGSLSIGDLCLATLDLSDNTAANLLLQRLNGPETVTAFLRSLGDEVSRLDRMEPALNSPSEDLDTTTPRAMVETLSAIFFSDLLSQDARQQLRSWMGKGGVTQNLLREAAPKSWKIWDKSGAGKDSRSLIAVIAPPKGSPWIAAIYISEAEVDFQTRNAALRELSAAVVAVLSQ</sequence>
<accession>A0A844APX3</accession>
<dbReference type="PRINTS" id="PR00118">
    <property type="entry name" value="BLACTAMASEA"/>
</dbReference>
<comment type="caution">
    <text evidence="6">The sequence shown here is derived from an EMBL/GenBank/DDBJ whole genome shotgun (WGS) entry which is preliminary data.</text>
</comment>
<evidence type="ECO:0000256" key="4">
    <source>
        <dbReference type="SAM" id="SignalP"/>
    </source>
</evidence>
<dbReference type="Pfam" id="PF13354">
    <property type="entry name" value="Beta-lactamase2"/>
    <property type="match status" value="1"/>
</dbReference>
<dbReference type="AlphaFoldDB" id="A0A844APX3"/>
<gene>
    <name evidence="6" type="primary">bla</name>
    <name evidence="6" type="ORF">GG681_02760</name>
</gene>
<dbReference type="Gene3D" id="3.40.710.10">
    <property type="entry name" value="DD-peptidase/beta-lactamase superfamily"/>
    <property type="match status" value="1"/>
</dbReference>
<evidence type="ECO:0000256" key="3">
    <source>
        <dbReference type="ARBA" id="ARBA00012865"/>
    </source>
</evidence>
<comment type="catalytic activity">
    <reaction evidence="1">
        <text>a beta-lactam + H2O = a substituted beta-amino acid</text>
        <dbReference type="Rhea" id="RHEA:20401"/>
        <dbReference type="ChEBI" id="CHEBI:15377"/>
        <dbReference type="ChEBI" id="CHEBI:35627"/>
        <dbReference type="ChEBI" id="CHEBI:140347"/>
        <dbReference type="EC" id="3.5.2.6"/>
    </reaction>
</comment>
<dbReference type="PANTHER" id="PTHR35333:SF3">
    <property type="entry name" value="BETA-LACTAMASE-TYPE TRANSPEPTIDASE FOLD CONTAINING PROTEIN"/>
    <property type="match status" value="1"/>
</dbReference>
<dbReference type="SUPFAM" id="SSF56601">
    <property type="entry name" value="beta-lactamase/transpeptidase-like"/>
    <property type="match status" value="1"/>
</dbReference>
<dbReference type="EMBL" id="WIXK01000001">
    <property type="protein sequence ID" value="MQY41547.1"/>
    <property type="molecule type" value="Genomic_DNA"/>
</dbReference>
<evidence type="ECO:0000313" key="6">
    <source>
        <dbReference type="EMBL" id="MQY41547.1"/>
    </source>
</evidence>
<name>A0A844APX3_9RHOB</name>
<reference evidence="6 7" key="1">
    <citation type="submission" date="2019-10" db="EMBL/GenBank/DDBJ databases">
        <title>Epibacterium sp. nov., isolated from seawater.</title>
        <authorList>
            <person name="Zhang X."/>
            <person name="Li N."/>
        </authorList>
    </citation>
    <scope>NUCLEOTIDE SEQUENCE [LARGE SCALE GENOMIC DNA]</scope>
    <source>
        <strain evidence="6 7">SM1969</strain>
    </source>
</reference>
<keyword evidence="4" id="KW-0732">Signal</keyword>
<feature type="chain" id="PRO_5032716597" description="beta-lactamase" evidence="4">
    <location>
        <begin position="23"/>
        <end position="284"/>
    </location>
</feature>
<dbReference type="GO" id="GO:0030655">
    <property type="term" value="P:beta-lactam antibiotic catabolic process"/>
    <property type="evidence" value="ECO:0007669"/>
    <property type="project" value="InterPro"/>
</dbReference>
<evidence type="ECO:0000313" key="7">
    <source>
        <dbReference type="Proteomes" id="UP000436694"/>
    </source>
</evidence>
<dbReference type="PANTHER" id="PTHR35333">
    <property type="entry name" value="BETA-LACTAMASE"/>
    <property type="match status" value="1"/>
</dbReference>
<dbReference type="EC" id="3.5.2.6" evidence="3"/>